<protein>
    <submittedName>
        <fullName evidence="1">Uncharacterized protein</fullName>
    </submittedName>
</protein>
<reference evidence="1" key="1">
    <citation type="submission" date="2018-02" db="EMBL/GenBank/DDBJ databases">
        <title>Rhizophora mucronata_Transcriptome.</title>
        <authorList>
            <person name="Meera S.P."/>
            <person name="Sreeshan A."/>
            <person name="Augustine A."/>
        </authorList>
    </citation>
    <scope>NUCLEOTIDE SEQUENCE</scope>
    <source>
        <tissue evidence="1">Leaf</tissue>
    </source>
</reference>
<evidence type="ECO:0000313" key="1">
    <source>
        <dbReference type="EMBL" id="MBX63734.1"/>
    </source>
</evidence>
<name>A0A2P2Q9W7_RHIMU</name>
<organism evidence="1">
    <name type="scientific">Rhizophora mucronata</name>
    <name type="common">Asiatic mangrove</name>
    <dbReference type="NCBI Taxonomy" id="61149"/>
    <lineage>
        <taxon>Eukaryota</taxon>
        <taxon>Viridiplantae</taxon>
        <taxon>Streptophyta</taxon>
        <taxon>Embryophyta</taxon>
        <taxon>Tracheophyta</taxon>
        <taxon>Spermatophyta</taxon>
        <taxon>Magnoliopsida</taxon>
        <taxon>eudicotyledons</taxon>
        <taxon>Gunneridae</taxon>
        <taxon>Pentapetalae</taxon>
        <taxon>rosids</taxon>
        <taxon>fabids</taxon>
        <taxon>Malpighiales</taxon>
        <taxon>Rhizophoraceae</taxon>
        <taxon>Rhizophora</taxon>
    </lineage>
</organism>
<dbReference type="EMBL" id="GGEC01083250">
    <property type="protein sequence ID" value="MBX63734.1"/>
    <property type="molecule type" value="Transcribed_RNA"/>
</dbReference>
<dbReference type="AlphaFoldDB" id="A0A2P2Q9W7"/>
<proteinExistence type="predicted"/>
<accession>A0A2P2Q9W7</accession>
<sequence length="36" mass="4465">MPCAKYRINQMVGYTDTQQLRYLREKKFTKNERCNH</sequence>